<protein>
    <submittedName>
        <fullName evidence="3">ECM25</fullName>
    </submittedName>
</protein>
<dbReference type="SUPFAM" id="SSF48350">
    <property type="entry name" value="GTPase activation domain, GAP"/>
    <property type="match status" value="1"/>
</dbReference>
<dbReference type="CDD" id="cd00159">
    <property type="entry name" value="RhoGAP"/>
    <property type="match status" value="1"/>
</dbReference>
<dbReference type="EMBL" id="JAEOAQ010000002">
    <property type="protein sequence ID" value="KAG5420652.1"/>
    <property type="molecule type" value="Genomic_DNA"/>
</dbReference>
<dbReference type="OrthoDB" id="410651at2759"/>
<dbReference type="AlphaFoldDB" id="A0A8H8DCU0"/>
<dbReference type="Proteomes" id="UP000669133">
    <property type="component" value="Unassembled WGS sequence"/>
</dbReference>
<feature type="region of interest" description="Disordered" evidence="1">
    <location>
        <begin position="431"/>
        <end position="546"/>
    </location>
</feature>
<organism evidence="3 4">
    <name type="scientific">Candida metapsilosis</name>
    <dbReference type="NCBI Taxonomy" id="273372"/>
    <lineage>
        <taxon>Eukaryota</taxon>
        <taxon>Fungi</taxon>
        <taxon>Dikarya</taxon>
        <taxon>Ascomycota</taxon>
        <taxon>Saccharomycotina</taxon>
        <taxon>Pichiomycetes</taxon>
        <taxon>Debaryomycetaceae</taxon>
        <taxon>Candida/Lodderomyces clade</taxon>
        <taxon>Candida</taxon>
    </lineage>
</organism>
<dbReference type="GO" id="GO:0007165">
    <property type="term" value="P:signal transduction"/>
    <property type="evidence" value="ECO:0007669"/>
    <property type="project" value="InterPro"/>
</dbReference>
<accession>A0A8H8DCU0</accession>
<dbReference type="InterPro" id="IPR008936">
    <property type="entry name" value="Rho_GTPase_activation_prot"/>
</dbReference>
<sequence length="708" mass="81228">MDRIFYHSPSIRDPITKHPIYIFDTSYLPPTDSINYDNLIPVLMQQLPLDPYVLVMFSSGLNKISWVWGLKFIKNFMSNAINLNNLVKVFTVHDSWFIKSVTSVIHNYHTTKHNIEVINYMLDAFAIEPKGQRHIDVVHCRTLSELSHYLNITLLKISLNIYKYDQQLENELKLSIKVPPVINPHVLLSPQTNPTFYHHVYQLLNIIDTHCCKKELIFYTPGKRDNIDILYQCVLRNQLIWINDWDLYCIATVFKKILSDLPFALIPYKLVLLPIQDDFEYTQAIFNAIITSHQQYAKTINYDQLLLQLFQVFAKLVSNESTTKHNITTIAKCMAHCLSHEVVSTDTSHILVVQRFIKNVLHYWDKVKLSYEFPSIEDVLSGKNQPDSVENAYDMSYEVTYEEEDEYDDDDDDENRVLFNTSNILYSNTELELEENTTPTAAAHKVSSDSLTERRIGRPSIQDLKSPLRASHRAEEFTAKSPPRPPRPASRANAVTSRDLSPNKNRQPKEAPPPIPPARPTSRQVSADFKDQTRNGTTISNGPTEIEIKHNIDEEDDSTHNNDENVAPISSLKVLNKPSLHSIGSVSSLGSPRSPKTPKSPRSSRSAKSTSSTLTNVSNLQLQYPPQKYHFTRSTSTTPTSLHDQHNQVDIEHQNVDESNMSQDEKLMNKKLKMMMRKKKPVIRGRKVSQLAKLFEERSEGLEILNSM</sequence>
<dbReference type="Gene3D" id="3.40.525.10">
    <property type="entry name" value="CRAL-TRIO lipid binding domain"/>
    <property type="match status" value="1"/>
</dbReference>
<gene>
    <name evidence="3" type="ORF">I9W82_002533</name>
</gene>
<proteinExistence type="predicted"/>
<dbReference type="Gene3D" id="1.10.555.10">
    <property type="entry name" value="Rho GTPase activation protein"/>
    <property type="match status" value="1"/>
</dbReference>
<feature type="domain" description="Rho-GAP" evidence="2">
    <location>
        <begin position="191"/>
        <end position="365"/>
    </location>
</feature>
<evidence type="ECO:0000313" key="4">
    <source>
        <dbReference type="Proteomes" id="UP000669133"/>
    </source>
</evidence>
<dbReference type="SMART" id="SM00324">
    <property type="entry name" value="RhoGAP"/>
    <property type="match status" value="1"/>
</dbReference>
<feature type="compositionally biased region" description="Low complexity" evidence="1">
    <location>
        <begin position="600"/>
        <end position="620"/>
    </location>
</feature>
<feature type="compositionally biased region" description="Polar residues" evidence="1">
    <location>
        <begin position="493"/>
        <end position="505"/>
    </location>
</feature>
<dbReference type="Pfam" id="PF00620">
    <property type="entry name" value="RhoGAP"/>
    <property type="match status" value="1"/>
</dbReference>
<dbReference type="InterPro" id="IPR036865">
    <property type="entry name" value="CRAL-TRIO_dom_sf"/>
</dbReference>
<evidence type="ECO:0000256" key="1">
    <source>
        <dbReference type="SAM" id="MobiDB-lite"/>
    </source>
</evidence>
<dbReference type="InterPro" id="IPR001251">
    <property type="entry name" value="CRAL-TRIO_dom"/>
</dbReference>
<dbReference type="GeneID" id="93651162"/>
<name>A0A8H8DCU0_9ASCO</name>
<comment type="caution">
    <text evidence="3">The sequence shown here is derived from an EMBL/GenBank/DDBJ whole genome shotgun (WGS) entry which is preliminary data.</text>
</comment>
<dbReference type="RefSeq" id="XP_067549768.1">
    <property type="nucleotide sequence ID" value="XM_067691399.1"/>
</dbReference>
<evidence type="ECO:0000313" key="3">
    <source>
        <dbReference type="EMBL" id="KAG5420652.1"/>
    </source>
</evidence>
<reference evidence="3 4" key="1">
    <citation type="submission" date="2020-12" db="EMBL/GenBank/DDBJ databases">
        <title>Effect of drift, selection, and recombination on the evolution of hybrid genomes in Candida yeast pathogens.</title>
        <authorList>
            <person name="Mixao V."/>
            <person name="Ksiezopolska E."/>
            <person name="Saus E."/>
            <person name="Boekhout T."/>
            <person name="Gacser A."/>
            <person name="Gabaldon T."/>
        </authorList>
    </citation>
    <scope>NUCLEOTIDE SEQUENCE [LARGE SCALE GENOMIC DNA]</scope>
    <source>
        <strain evidence="3 4">BP57</strain>
    </source>
</reference>
<dbReference type="InterPro" id="IPR000198">
    <property type="entry name" value="RhoGAP_dom"/>
</dbReference>
<feature type="compositionally biased region" description="Pro residues" evidence="1">
    <location>
        <begin position="510"/>
        <end position="519"/>
    </location>
</feature>
<keyword evidence="4" id="KW-1185">Reference proteome</keyword>
<feature type="compositionally biased region" description="Polar residues" evidence="1">
    <location>
        <begin position="534"/>
        <end position="543"/>
    </location>
</feature>
<dbReference type="Pfam" id="PF13716">
    <property type="entry name" value="CRAL_TRIO_2"/>
    <property type="match status" value="1"/>
</dbReference>
<evidence type="ECO:0000259" key="2">
    <source>
        <dbReference type="SMART" id="SM00324"/>
    </source>
</evidence>
<feature type="region of interest" description="Disordered" evidence="1">
    <location>
        <begin position="583"/>
        <end position="620"/>
    </location>
</feature>